<dbReference type="OrthoDB" id="9794948at2"/>
<evidence type="ECO:0000313" key="2">
    <source>
        <dbReference type="Proteomes" id="UP000473531"/>
    </source>
</evidence>
<dbReference type="Proteomes" id="UP000473531">
    <property type="component" value="Unassembled WGS sequence"/>
</dbReference>
<gene>
    <name evidence="1" type="ORF">GRI44_01335</name>
</gene>
<dbReference type="AlphaFoldDB" id="A0A6L7GD49"/>
<accession>A0A6L7GD49</accession>
<dbReference type="SUPFAM" id="SSF50475">
    <property type="entry name" value="FMN-binding split barrel"/>
    <property type="match status" value="1"/>
</dbReference>
<evidence type="ECO:0000313" key="1">
    <source>
        <dbReference type="EMBL" id="MXP13396.1"/>
    </source>
</evidence>
<reference evidence="1 2" key="1">
    <citation type="submission" date="2019-12" db="EMBL/GenBank/DDBJ databases">
        <title>Genomic-based taxomic classification of the family Erythrobacteraceae.</title>
        <authorList>
            <person name="Xu L."/>
        </authorList>
    </citation>
    <scope>NUCLEOTIDE SEQUENCE [LARGE SCALE GENOMIC DNA]</scope>
    <source>
        <strain evidence="1 2">KCTC 52259</strain>
    </source>
</reference>
<dbReference type="InterPro" id="IPR007396">
    <property type="entry name" value="TR_PAI2-type"/>
</dbReference>
<dbReference type="PANTHER" id="PTHR35802:SF1">
    <property type="entry name" value="PROTEASE SYNTHASE AND SPORULATION PROTEIN PAI 2"/>
    <property type="match status" value="1"/>
</dbReference>
<organism evidence="1 2">
    <name type="scientific">Allopontixanthobacter confluentis</name>
    <dbReference type="NCBI Taxonomy" id="1849021"/>
    <lineage>
        <taxon>Bacteria</taxon>
        <taxon>Pseudomonadati</taxon>
        <taxon>Pseudomonadota</taxon>
        <taxon>Alphaproteobacteria</taxon>
        <taxon>Sphingomonadales</taxon>
        <taxon>Erythrobacteraceae</taxon>
        <taxon>Allopontixanthobacter</taxon>
    </lineage>
</organism>
<dbReference type="RefSeq" id="WP_160599545.1">
    <property type="nucleotide sequence ID" value="NZ_WTYU01000001.1"/>
</dbReference>
<dbReference type="Pfam" id="PF04299">
    <property type="entry name" value="FMN_bind_2"/>
    <property type="match status" value="1"/>
</dbReference>
<keyword evidence="2" id="KW-1185">Reference proteome</keyword>
<comment type="caution">
    <text evidence="1">The sequence shown here is derived from an EMBL/GenBank/DDBJ whole genome shotgun (WGS) entry which is preliminary data.</text>
</comment>
<sequence>MHPAAAFRHTDHQLHETLIEEVGFGMVFAQTPDGPRVGHTPLIYRGDLSTGDQPIGDGTVQFHLSARNALTKHLAGTTALLVVNGPDAYVSSRWYDAPDEPPTWNYVALELEGPVRRMDAEGLSAMLETLTARHEARIQGGKPWTMDRLSPARLHGLMKGIVGFEMDIRARRDTVKLSQNKSAEERSNIAKGLEENGSAGIAQLMRTLLK</sequence>
<proteinExistence type="predicted"/>
<dbReference type="PANTHER" id="PTHR35802">
    <property type="entry name" value="PROTEASE SYNTHASE AND SPORULATION PROTEIN PAI 2"/>
    <property type="match status" value="1"/>
</dbReference>
<dbReference type="InterPro" id="IPR012349">
    <property type="entry name" value="Split_barrel_FMN-bd"/>
</dbReference>
<name>A0A6L7GD49_9SPHN</name>
<dbReference type="PIRSF" id="PIRSF010372">
    <property type="entry name" value="PaiB"/>
    <property type="match status" value="1"/>
</dbReference>
<protein>
    <submittedName>
        <fullName evidence="1">FMN-binding negative transcriptional regulator</fullName>
    </submittedName>
</protein>
<dbReference type="EMBL" id="WTYU01000001">
    <property type="protein sequence ID" value="MXP13396.1"/>
    <property type="molecule type" value="Genomic_DNA"/>
</dbReference>
<dbReference type="Gene3D" id="2.30.110.10">
    <property type="entry name" value="Electron Transport, Fmn-binding Protein, Chain A"/>
    <property type="match status" value="1"/>
</dbReference>